<accession>A0ABR2F2B4</accession>
<keyword evidence="2" id="KW-1185">Reference proteome</keyword>
<dbReference type="Gene3D" id="1.20.1280.50">
    <property type="match status" value="1"/>
</dbReference>
<evidence type="ECO:0008006" key="3">
    <source>
        <dbReference type="Google" id="ProtNLM"/>
    </source>
</evidence>
<protein>
    <recommendedName>
        <fullName evidence="3">F-box domain-containing protein</fullName>
    </recommendedName>
</protein>
<reference evidence="1 2" key="1">
    <citation type="journal article" date="2024" name="G3 (Bethesda)">
        <title>Genome assembly of Hibiscus sabdariffa L. provides insights into metabolisms of medicinal natural products.</title>
        <authorList>
            <person name="Kim T."/>
        </authorList>
    </citation>
    <scope>NUCLEOTIDE SEQUENCE [LARGE SCALE GENOMIC DNA]</scope>
    <source>
        <strain evidence="1">TK-2024</strain>
        <tissue evidence="1">Old leaves</tissue>
    </source>
</reference>
<evidence type="ECO:0000313" key="1">
    <source>
        <dbReference type="EMBL" id="KAK8569087.1"/>
    </source>
</evidence>
<gene>
    <name evidence="1" type="ORF">V6N12_007619</name>
</gene>
<comment type="caution">
    <text evidence="1">The sequence shown here is derived from an EMBL/GenBank/DDBJ whole genome shotgun (WGS) entry which is preliminary data.</text>
</comment>
<dbReference type="InterPro" id="IPR036047">
    <property type="entry name" value="F-box-like_dom_sf"/>
</dbReference>
<sequence length="243" mass="28539">MTSIGRRKLWRSFKFYSIFRNGEMTSICRRTLWRSFKDRWYSKKRKLEKQNPNWSDLPSEIVERIIGRLRWVDRIWIRAVCKVWSTPNCHIPAIDKVPWAMKHICWRPTDNGQIFCLCNLFDPISEDYITERSLREEEFPFPFFADPCASACGWVLFSMYNIEQSQTSLFLYSMLQERYAYGYVSGYASTQPTSVPATGQALLFTDASTWNFIQSPRCAKQDTRLPLTIPNNQGSTSIGNFQQ</sequence>
<organism evidence="1 2">
    <name type="scientific">Hibiscus sabdariffa</name>
    <name type="common">roselle</name>
    <dbReference type="NCBI Taxonomy" id="183260"/>
    <lineage>
        <taxon>Eukaryota</taxon>
        <taxon>Viridiplantae</taxon>
        <taxon>Streptophyta</taxon>
        <taxon>Embryophyta</taxon>
        <taxon>Tracheophyta</taxon>
        <taxon>Spermatophyta</taxon>
        <taxon>Magnoliopsida</taxon>
        <taxon>eudicotyledons</taxon>
        <taxon>Gunneridae</taxon>
        <taxon>Pentapetalae</taxon>
        <taxon>rosids</taxon>
        <taxon>malvids</taxon>
        <taxon>Malvales</taxon>
        <taxon>Malvaceae</taxon>
        <taxon>Malvoideae</taxon>
        <taxon>Hibiscus</taxon>
    </lineage>
</organism>
<dbReference type="EMBL" id="JBBPBM010000009">
    <property type="protein sequence ID" value="KAK8569087.1"/>
    <property type="molecule type" value="Genomic_DNA"/>
</dbReference>
<dbReference type="Proteomes" id="UP001472677">
    <property type="component" value="Unassembled WGS sequence"/>
</dbReference>
<proteinExistence type="predicted"/>
<name>A0ABR2F2B4_9ROSI</name>
<dbReference type="SUPFAM" id="SSF81383">
    <property type="entry name" value="F-box domain"/>
    <property type="match status" value="1"/>
</dbReference>
<evidence type="ECO:0000313" key="2">
    <source>
        <dbReference type="Proteomes" id="UP001472677"/>
    </source>
</evidence>